<evidence type="ECO:0000313" key="2">
    <source>
        <dbReference type="Ensembl" id="ENSCSAVP00000013433.1"/>
    </source>
</evidence>
<keyword evidence="1" id="KW-1133">Transmembrane helix</keyword>
<keyword evidence="3" id="KW-1185">Reference proteome</keyword>
<evidence type="ECO:0000313" key="3">
    <source>
        <dbReference type="Proteomes" id="UP000007875"/>
    </source>
</evidence>
<feature type="transmembrane region" description="Helical" evidence="1">
    <location>
        <begin position="174"/>
        <end position="193"/>
    </location>
</feature>
<dbReference type="InParanoid" id="H2Z771"/>
<dbReference type="AlphaFoldDB" id="H2Z771"/>
<protein>
    <submittedName>
        <fullName evidence="2">Uncharacterized protein</fullName>
    </submittedName>
</protein>
<dbReference type="OMA" id="LISECCG"/>
<feature type="transmembrane region" description="Helical" evidence="1">
    <location>
        <begin position="7"/>
        <end position="28"/>
    </location>
</feature>
<reference evidence="2" key="3">
    <citation type="submission" date="2025-09" db="UniProtKB">
        <authorList>
            <consortium name="Ensembl"/>
        </authorList>
    </citation>
    <scope>IDENTIFICATION</scope>
</reference>
<organism evidence="2 3">
    <name type="scientific">Ciona savignyi</name>
    <name type="common">Pacific transparent sea squirt</name>
    <dbReference type="NCBI Taxonomy" id="51511"/>
    <lineage>
        <taxon>Eukaryota</taxon>
        <taxon>Metazoa</taxon>
        <taxon>Chordata</taxon>
        <taxon>Tunicata</taxon>
        <taxon>Ascidiacea</taxon>
        <taxon>Phlebobranchia</taxon>
        <taxon>Cionidae</taxon>
        <taxon>Ciona</taxon>
    </lineage>
</organism>
<evidence type="ECO:0000256" key="1">
    <source>
        <dbReference type="SAM" id="Phobius"/>
    </source>
</evidence>
<dbReference type="HOGENOM" id="CLU_1102457_0_0_1"/>
<proteinExistence type="predicted"/>
<dbReference type="Proteomes" id="UP000007875">
    <property type="component" value="Unassembled WGS sequence"/>
</dbReference>
<sequence length="242" mass="26134">MDKEVVGITMVCALLCMLQIGLGLYSLFKPNWLVGNLTLATVETFQNPIDPNRLEDRFIPVTINGTNETQGILAPVVVDPAQLNTSEIYVDAAIGILETLVNGRTNKENREGLKSVVGFIMISLVASTLSLMYCISILISECCGASCRRCEGCCKKCRTCLKFLARKLKDIAKANYAAGISAGVSDAMFAFTAEDLTTTQFGSSFYVLIGSALASIISGMLSVQCKEKLEQENENGRHAHGT</sequence>
<dbReference type="GeneTree" id="ENSGT00390000015403"/>
<feature type="transmembrane region" description="Helical" evidence="1">
    <location>
        <begin position="116"/>
        <end position="139"/>
    </location>
</feature>
<reference evidence="2" key="2">
    <citation type="submission" date="2025-08" db="UniProtKB">
        <authorList>
            <consortium name="Ensembl"/>
        </authorList>
    </citation>
    <scope>IDENTIFICATION</scope>
</reference>
<keyword evidence="1" id="KW-0472">Membrane</keyword>
<name>H2Z771_CIOSA</name>
<dbReference type="Ensembl" id="ENSCSAVT00000013586.1">
    <property type="protein sequence ID" value="ENSCSAVP00000013433.1"/>
    <property type="gene ID" value="ENSCSAVG00000007879.1"/>
</dbReference>
<accession>H2Z771</accession>
<feature type="transmembrane region" description="Helical" evidence="1">
    <location>
        <begin position="205"/>
        <end position="223"/>
    </location>
</feature>
<reference evidence="3" key="1">
    <citation type="submission" date="2003-08" db="EMBL/GenBank/DDBJ databases">
        <authorList>
            <person name="Birren B."/>
            <person name="Nusbaum C."/>
            <person name="Abebe A."/>
            <person name="Abouelleil A."/>
            <person name="Adekoya E."/>
            <person name="Ait-zahra M."/>
            <person name="Allen N."/>
            <person name="Allen T."/>
            <person name="An P."/>
            <person name="Anderson M."/>
            <person name="Anderson S."/>
            <person name="Arachchi H."/>
            <person name="Armbruster J."/>
            <person name="Bachantsang P."/>
            <person name="Baldwin J."/>
            <person name="Barry A."/>
            <person name="Bayul T."/>
            <person name="Blitshsteyn B."/>
            <person name="Bloom T."/>
            <person name="Blye J."/>
            <person name="Boguslavskiy L."/>
            <person name="Borowsky M."/>
            <person name="Boukhgalter B."/>
            <person name="Brunache A."/>
            <person name="Butler J."/>
            <person name="Calixte N."/>
            <person name="Calvo S."/>
            <person name="Camarata J."/>
            <person name="Campo K."/>
            <person name="Chang J."/>
            <person name="Cheshatsang Y."/>
            <person name="Citroen M."/>
            <person name="Collymore A."/>
            <person name="Considine T."/>
            <person name="Cook A."/>
            <person name="Cooke P."/>
            <person name="Corum B."/>
            <person name="Cuomo C."/>
            <person name="David R."/>
            <person name="Dawoe T."/>
            <person name="Degray S."/>
            <person name="Dodge S."/>
            <person name="Dooley K."/>
            <person name="Dorje P."/>
            <person name="Dorjee K."/>
            <person name="Dorris L."/>
            <person name="Duffey N."/>
            <person name="Dupes A."/>
            <person name="Elkins T."/>
            <person name="Engels R."/>
            <person name="Erickson J."/>
            <person name="Farina A."/>
            <person name="Faro S."/>
            <person name="Ferreira P."/>
            <person name="Fischer H."/>
            <person name="Fitzgerald M."/>
            <person name="Foley K."/>
            <person name="Gage D."/>
            <person name="Galagan J."/>
            <person name="Gearin G."/>
            <person name="Gnerre S."/>
            <person name="Gnirke A."/>
            <person name="Goyette A."/>
            <person name="Graham J."/>
            <person name="Grandbois E."/>
            <person name="Gyaltsen K."/>
            <person name="Hafez N."/>
            <person name="Hagopian D."/>
            <person name="Hagos B."/>
            <person name="Hall J."/>
            <person name="Hatcher B."/>
            <person name="Heller A."/>
            <person name="Higgins H."/>
            <person name="Honan T."/>
            <person name="Horn A."/>
            <person name="Houde N."/>
            <person name="Hughes L."/>
            <person name="Hulme W."/>
            <person name="Husby E."/>
            <person name="Iliev I."/>
            <person name="Jaffe D."/>
            <person name="Jones C."/>
            <person name="Kamal M."/>
            <person name="Kamat A."/>
            <person name="Kamvysselis M."/>
            <person name="Karlsson E."/>
            <person name="Kells C."/>
            <person name="Kieu A."/>
            <person name="Kisner P."/>
            <person name="Kodira C."/>
            <person name="Kulbokas E."/>
            <person name="Labutti K."/>
            <person name="Lama D."/>
            <person name="Landers T."/>
            <person name="Leger J."/>
            <person name="Levine S."/>
            <person name="Lewis D."/>
            <person name="Lewis T."/>
            <person name="Lindblad-toh K."/>
            <person name="Liu X."/>
            <person name="Lokyitsang T."/>
            <person name="Lokyitsang Y."/>
            <person name="Lucien O."/>
            <person name="Lui A."/>
            <person name="Ma L.J."/>
            <person name="Mabbitt R."/>
            <person name="Macdonald J."/>
            <person name="Maclean C."/>
            <person name="Major J."/>
            <person name="Manning J."/>
            <person name="Marabella R."/>
            <person name="Maru K."/>
            <person name="Matthews C."/>
            <person name="Mauceli E."/>
            <person name="Mccarthy M."/>
            <person name="Mcdonough S."/>
            <person name="Mcghee T."/>
            <person name="Meldrim J."/>
            <person name="Meneus L."/>
            <person name="Mesirov J."/>
            <person name="Mihalev A."/>
            <person name="Mihova T."/>
            <person name="Mikkelsen T."/>
            <person name="Mlenga V."/>
            <person name="Moru K."/>
            <person name="Mozes J."/>
            <person name="Mulrain L."/>
            <person name="Munson G."/>
            <person name="Naylor J."/>
            <person name="Newes C."/>
            <person name="Nguyen C."/>
            <person name="Nguyen N."/>
            <person name="Nguyen T."/>
            <person name="Nicol R."/>
            <person name="Nielsen C."/>
            <person name="Nizzari M."/>
            <person name="Norbu C."/>
            <person name="Norbu N."/>
            <person name="O'donnell P."/>
            <person name="Okoawo O."/>
            <person name="O'leary S."/>
            <person name="Omotosho B."/>
            <person name="O'neill K."/>
            <person name="Osman S."/>
            <person name="Parker S."/>
            <person name="Perrin D."/>
            <person name="Phunkhang P."/>
            <person name="Piqani B."/>
            <person name="Purcell S."/>
            <person name="Rachupka T."/>
            <person name="Ramasamy U."/>
            <person name="Rameau R."/>
            <person name="Ray V."/>
            <person name="Raymond C."/>
            <person name="Retta R."/>
            <person name="Richardson S."/>
            <person name="Rise C."/>
            <person name="Rodriguez J."/>
            <person name="Rogers J."/>
            <person name="Rogov P."/>
            <person name="Rutman M."/>
            <person name="Schupbach R."/>
            <person name="Seaman C."/>
            <person name="Settipalli S."/>
            <person name="Sharpe T."/>
            <person name="Sheridan J."/>
            <person name="Sherpa N."/>
            <person name="Shi J."/>
            <person name="Smirnov S."/>
            <person name="Smith C."/>
            <person name="Sougnez C."/>
            <person name="Spencer B."/>
            <person name="Stalker J."/>
            <person name="Stange-thomann N."/>
            <person name="Stavropoulos S."/>
            <person name="Stetson K."/>
            <person name="Stone C."/>
            <person name="Stone S."/>
            <person name="Stubbs M."/>
            <person name="Talamas J."/>
            <person name="Tchuinga P."/>
            <person name="Tenzing P."/>
            <person name="Tesfaye S."/>
            <person name="Theodore J."/>
            <person name="Thoulutsang Y."/>
            <person name="Topham K."/>
            <person name="Towey S."/>
            <person name="Tsamla T."/>
            <person name="Tsomo N."/>
            <person name="Vallee D."/>
            <person name="Vassiliev H."/>
            <person name="Venkataraman V."/>
            <person name="Vinson J."/>
            <person name="Vo A."/>
            <person name="Wade C."/>
            <person name="Wang S."/>
            <person name="Wangchuk T."/>
            <person name="Wangdi T."/>
            <person name="Whittaker C."/>
            <person name="Wilkinson J."/>
            <person name="Wu Y."/>
            <person name="Wyman D."/>
            <person name="Yadav S."/>
            <person name="Yang S."/>
            <person name="Yang X."/>
            <person name="Yeager S."/>
            <person name="Yee E."/>
            <person name="Young G."/>
            <person name="Zainoun J."/>
            <person name="Zembeck L."/>
            <person name="Zimmer A."/>
            <person name="Zody M."/>
            <person name="Lander E."/>
        </authorList>
    </citation>
    <scope>NUCLEOTIDE SEQUENCE [LARGE SCALE GENOMIC DNA]</scope>
</reference>
<keyword evidence="1" id="KW-0812">Transmembrane</keyword>